<evidence type="ECO:0000313" key="4">
    <source>
        <dbReference type="EMBL" id="PWS29334.1"/>
    </source>
</evidence>
<proteinExistence type="predicted"/>
<dbReference type="AlphaFoldDB" id="A0A317ERL9"/>
<dbReference type="Proteomes" id="UP000245379">
    <property type="component" value="Unassembled WGS sequence"/>
</dbReference>
<dbReference type="PANTHER" id="PTHR40980">
    <property type="entry name" value="PLUG DOMAIN-CONTAINING PROTEIN"/>
    <property type="match status" value="1"/>
</dbReference>
<keyword evidence="2" id="KW-0732">Signal</keyword>
<dbReference type="InterPro" id="IPR041700">
    <property type="entry name" value="OMP_b-brl_3"/>
</dbReference>
<sequence length="724" mass="80125">MKRPSFLCALVLICLSATAQQPSPPATEKKIDTVKTYLLKDVSIKGSVPAVQIKTGKILFNVESLPTAAGLNALELLRQVPGVTVDGQDNVKISGKNGVQVLLDGRMQTLNAQQLSILLKGTSGASLKTIEVISNPSSKYDAAGNAGIINLIFKKSGANGLSGNVLAGYQKMQHYRQDNAVNLNLKSNGLTAFFNANLENSLQFTKVTSNRILSDKVLSQLGTERQGYSNTMVRSGIELKMSKRSKIGTIISFQRTWDDFPSNASTNVSGSNPDLLSTNALANLTENRFGVNLNYQLTGIKGEKFSIEGDWLRYWSSLGNNVNNIFSGTGQSSKSENDTQTGIDLFSIKADYTQKLGKANLESGLKFSSSGTANLLNGKQTSSNFGEILQINDFRYTEKIAAAYFTLEQTFGKFNFQAGLRGEFTDMKGISIDESGIRTNRPDSSYFNVFPTFFSRYQMNEKSSIGLAYSRRLGRPSFQDQNPYLYRTDFYYASRGNPLLLPQFTQSIELDYTFNGQTQIKVSYSSTSDLIEVIRTQQADQTLETPVNAGRRSFLNLSLSTPFKLLKAWSGYFSAEPYYQFYKADLSAYSGLSAIDQGGYGFNGYLSNTVDLGEGWKAGLSAWFNYASRSSIYATKPIYSVDFTLKKPIFNDRLNLSLAMRDIFNTQKWTQTAVLSNLNQTNSRKWESRGVYIGVNYNFGNKKIKSAGNGKQKTEEQERIKSRG</sequence>
<feature type="compositionally biased region" description="Basic and acidic residues" evidence="1">
    <location>
        <begin position="712"/>
        <end position="724"/>
    </location>
</feature>
<feature type="signal peptide" evidence="2">
    <location>
        <begin position="1"/>
        <end position="19"/>
    </location>
</feature>
<dbReference type="Pfam" id="PF14905">
    <property type="entry name" value="OMP_b-brl_3"/>
    <property type="match status" value="1"/>
</dbReference>
<feature type="domain" description="Outer membrane protein beta-barrel" evidence="3">
    <location>
        <begin position="301"/>
        <end position="697"/>
    </location>
</feature>
<protein>
    <recommendedName>
        <fullName evidence="3">Outer membrane protein beta-barrel domain-containing protein</fullName>
    </recommendedName>
</protein>
<evidence type="ECO:0000259" key="3">
    <source>
        <dbReference type="Pfam" id="PF14905"/>
    </source>
</evidence>
<comment type="caution">
    <text evidence="4">The sequence shown here is derived from an EMBL/GenBank/DDBJ whole genome shotgun (WGS) entry which is preliminary data.</text>
</comment>
<evidence type="ECO:0000256" key="2">
    <source>
        <dbReference type="SAM" id="SignalP"/>
    </source>
</evidence>
<dbReference type="RefSeq" id="WP_109924763.1">
    <property type="nucleotide sequence ID" value="NZ_QGNZ01000001.1"/>
</dbReference>
<dbReference type="InterPro" id="IPR037066">
    <property type="entry name" value="Plug_dom_sf"/>
</dbReference>
<organism evidence="4 5">
    <name type="scientific">Pedobacter yonginense</name>
    <dbReference type="NCBI Taxonomy" id="651869"/>
    <lineage>
        <taxon>Bacteria</taxon>
        <taxon>Pseudomonadati</taxon>
        <taxon>Bacteroidota</taxon>
        <taxon>Sphingobacteriia</taxon>
        <taxon>Sphingobacteriales</taxon>
        <taxon>Sphingobacteriaceae</taxon>
        <taxon>Pedobacter</taxon>
    </lineage>
</organism>
<feature type="region of interest" description="Disordered" evidence="1">
    <location>
        <begin position="705"/>
        <end position="724"/>
    </location>
</feature>
<dbReference type="PANTHER" id="PTHR40980:SF4">
    <property type="entry name" value="TONB-DEPENDENT RECEPTOR-LIKE BETA-BARREL DOMAIN-CONTAINING PROTEIN"/>
    <property type="match status" value="1"/>
</dbReference>
<evidence type="ECO:0000256" key="1">
    <source>
        <dbReference type="SAM" id="MobiDB-lite"/>
    </source>
</evidence>
<name>A0A317ERL9_9SPHI</name>
<accession>A0A317ERL9</accession>
<feature type="chain" id="PRO_5016434954" description="Outer membrane protein beta-barrel domain-containing protein" evidence="2">
    <location>
        <begin position="20"/>
        <end position="724"/>
    </location>
</feature>
<gene>
    <name evidence="4" type="ORF">DHW03_05835</name>
</gene>
<evidence type="ECO:0000313" key="5">
    <source>
        <dbReference type="Proteomes" id="UP000245379"/>
    </source>
</evidence>
<dbReference type="EMBL" id="QGNZ01000001">
    <property type="protein sequence ID" value="PWS29334.1"/>
    <property type="molecule type" value="Genomic_DNA"/>
</dbReference>
<reference evidence="4 5" key="1">
    <citation type="submission" date="2018-05" db="EMBL/GenBank/DDBJ databases">
        <title>Pedobacter paludis sp. nov., isolated from wetland soil.</title>
        <authorList>
            <person name="Zhang Y."/>
            <person name="Wang G."/>
        </authorList>
    </citation>
    <scope>NUCLEOTIDE SEQUENCE [LARGE SCALE GENOMIC DNA]</scope>
    <source>
        <strain evidence="4 5">KCTC22721</strain>
    </source>
</reference>
<keyword evidence="5" id="KW-1185">Reference proteome</keyword>
<dbReference type="SUPFAM" id="SSF56935">
    <property type="entry name" value="Porins"/>
    <property type="match status" value="1"/>
</dbReference>
<dbReference type="Gene3D" id="2.170.130.10">
    <property type="entry name" value="TonB-dependent receptor, plug domain"/>
    <property type="match status" value="1"/>
</dbReference>
<dbReference type="OrthoDB" id="905812at2"/>